<evidence type="ECO:0000313" key="3">
    <source>
        <dbReference type="Proteomes" id="UP000298652"/>
    </source>
</evidence>
<accession>A0A4V6DDG8</accession>
<evidence type="ECO:0000313" key="2">
    <source>
        <dbReference type="EMBL" id="TKW29146.1"/>
    </source>
</evidence>
<protein>
    <submittedName>
        <fullName evidence="2">Uncharacterized protein</fullName>
    </submittedName>
</protein>
<dbReference type="Gramene" id="TKW29146">
    <property type="protein sequence ID" value="TKW29146"/>
    <property type="gene ID" value="SEVIR_3G377300v2"/>
</dbReference>
<reference evidence="2" key="1">
    <citation type="submission" date="2019-03" db="EMBL/GenBank/DDBJ databases">
        <title>WGS assembly of Setaria viridis.</title>
        <authorList>
            <person name="Huang P."/>
            <person name="Jenkins J."/>
            <person name="Grimwood J."/>
            <person name="Barry K."/>
            <person name="Healey A."/>
            <person name="Mamidi S."/>
            <person name="Sreedasyam A."/>
            <person name="Shu S."/>
            <person name="Feldman M."/>
            <person name="Wu J."/>
            <person name="Yu Y."/>
            <person name="Chen C."/>
            <person name="Johnson J."/>
            <person name="Rokhsar D."/>
            <person name="Baxter I."/>
            <person name="Schmutz J."/>
            <person name="Brutnell T."/>
            <person name="Kellogg E."/>
        </authorList>
    </citation>
    <scope>NUCLEOTIDE SEQUENCE [LARGE SCALE GENOMIC DNA]</scope>
</reference>
<gene>
    <name evidence="2" type="ORF">SEVIR_3G377300v2</name>
</gene>
<sequence>MTTVGGSVAMTTTTICFNFSRAQTHSQPHIPPIATAESRLAGGSRCRRRHCSPPPWPAAHSRLRPAGSAPRLCTSTPSCSPAHASKRCHAGRWLEGGKQSQPPTAAGRKDEAKQARVQFSLVSRASQIL</sequence>
<proteinExistence type="predicted"/>
<evidence type="ECO:0000256" key="1">
    <source>
        <dbReference type="SAM" id="MobiDB-lite"/>
    </source>
</evidence>
<keyword evidence="3" id="KW-1185">Reference proteome</keyword>
<dbReference type="AlphaFoldDB" id="A0A4V6DDG8"/>
<dbReference type="EMBL" id="CM016554">
    <property type="protein sequence ID" value="TKW29146.1"/>
    <property type="molecule type" value="Genomic_DNA"/>
</dbReference>
<name>A0A4V6DDG8_SETVI</name>
<organism evidence="2 3">
    <name type="scientific">Setaria viridis</name>
    <name type="common">Green bristlegrass</name>
    <name type="synonym">Setaria italica subsp. viridis</name>
    <dbReference type="NCBI Taxonomy" id="4556"/>
    <lineage>
        <taxon>Eukaryota</taxon>
        <taxon>Viridiplantae</taxon>
        <taxon>Streptophyta</taxon>
        <taxon>Embryophyta</taxon>
        <taxon>Tracheophyta</taxon>
        <taxon>Spermatophyta</taxon>
        <taxon>Magnoliopsida</taxon>
        <taxon>Liliopsida</taxon>
        <taxon>Poales</taxon>
        <taxon>Poaceae</taxon>
        <taxon>PACMAD clade</taxon>
        <taxon>Panicoideae</taxon>
        <taxon>Panicodae</taxon>
        <taxon>Paniceae</taxon>
        <taxon>Cenchrinae</taxon>
        <taxon>Setaria</taxon>
    </lineage>
</organism>
<feature type="region of interest" description="Disordered" evidence="1">
    <location>
        <begin position="45"/>
        <end position="114"/>
    </location>
</feature>
<dbReference type="Proteomes" id="UP000298652">
    <property type="component" value="Chromosome 3"/>
</dbReference>